<evidence type="ECO:0000256" key="2">
    <source>
        <dbReference type="ARBA" id="ARBA00006510"/>
    </source>
</evidence>
<organism evidence="9 10">
    <name type="scientific">Aphidius gifuensis</name>
    <name type="common">Parasitoid wasp</name>
    <dbReference type="NCBI Taxonomy" id="684658"/>
    <lineage>
        <taxon>Eukaryota</taxon>
        <taxon>Metazoa</taxon>
        <taxon>Ecdysozoa</taxon>
        <taxon>Arthropoda</taxon>
        <taxon>Hexapoda</taxon>
        <taxon>Insecta</taxon>
        <taxon>Pterygota</taxon>
        <taxon>Neoptera</taxon>
        <taxon>Endopterygota</taxon>
        <taxon>Hymenoptera</taxon>
        <taxon>Apocrita</taxon>
        <taxon>Ichneumonoidea</taxon>
        <taxon>Braconidae</taxon>
        <taxon>Aphidiinae</taxon>
        <taxon>Aphidius</taxon>
    </lineage>
</organism>
<comment type="similarity">
    <text evidence="2">Belongs to the TMC family.</text>
</comment>
<name>A0A835CRY4_APHGI</name>
<protein>
    <recommendedName>
        <fullName evidence="8">TMC domain-containing protein</fullName>
    </recommendedName>
</protein>
<dbReference type="GO" id="GO:0005886">
    <property type="term" value="C:plasma membrane"/>
    <property type="evidence" value="ECO:0007669"/>
    <property type="project" value="InterPro"/>
</dbReference>
<feature type="transmembrane region" description="Helical" evidence="7">
    <location>
        <begin position="544"/>
        <end position="568"/>
    </location>
</feature>
<accession>A0A835CRY4</accession>
<dbReference type="OrthoDB" id="1936208at2759"/>
<keyword evidence="10" id="KW-1185">Reference proteome</keyword>
<feature type="transmembrane region" description="Helical" evidence="7">
    <location>
        <begin position="278"/>
        <end position="300"/>
    </location>
</feature>
<dbReference type="GO" id="GO:0008381">
    <property type="term" value="F:mechanosensitive monoatomic ion channel activity"/>
    <property type="evidence" value="ECO:0007669"/>
    <property type="project" value="TreeGrafter"/>
</dbReference>
<feature type="compositionally biased region" description="Polar residues" evidence="6">
    <location>
        <begin position="632"/>
        <end position="650"/>
    </location>
</feature>
<dbReference type="InterPro" id="IPR012496">
    <property type="entry name" value="TMC_dom"/>
</dbReference>
<dbReference type="EMBL" id="JACMRX010000003">
    <property type="protein sequence ID" value="KAF7993349.1"/>
    <property type="molecule type" value="Genomic_DNA"/>
</dbReference>
<comment type="subcellular location">
    <subcellularLocation>
        <location evidence="1">Membrane</location>
        <topology evidence="1">Multi-pass membrane protein</topology>
    </subcellularLocation>
</comment>
<feature type="transmembrane region" description="Helical" evidence="7">
    <location>
        <begin position="312"/>
        <end position="331"/>
    </location>
</feature>
<feature type="region of interest" description="Disordered" evidence="6">
    <location>
        <begin position="1"/>
        <end position="24"/>
    </location>
</feature>
<dbReference type="Pfam" id="PF07810">
    <property type="entry name" value="TMC"/>
    <property type="match status" value="1"/>
</dbReference>
<keyword evidence="4 7" id="KW-1133">Transmembrane helix</keyword>
<dbReference type="InterPro" id="IPR038900">
    <property type="entry name" value="TMC"/>
</dbReference>
<sequence length="661" mass="76468">MNDTEFCSRSGAEESEDSSTWSENSTMNKFGLTLGRSLKNKFNSKYNRNFKSRTFATLRRAKHGKLYSSGLDNNYLPIEENIETITSHFEQQEELMKDNLISKMKRLETLREMPQCLTIKRSIKANLTNSINLKTEIKVVSRWKQLKYSTSIFWIKFFDSLREINSSLELWYSSIKTIEGNFGSGVATYFKFLRWLLLINFINCILRVLKSYRKCYIETSGGMRNQYASKIFSSWDYSIASLKTASRCSISIYRELKELLADTHNRENSSCFDRFKKLFIQFFITIVVIGIISGTSLLLWSLLKSQKNESQSILIAPLVVTSIMNIFPIIITQLVKIERYSSTRVTLYVNMIRIYTMTVVVVATFLTYWLLYGILNCWQTELAEEIYRLVIFDFIIFTIGNFIIEALRYKLSTISKIIKPPKFDIAQSTLNLIYNQILFLVGFYFSPPLSLIIIFKMFLTFYIKKISLMNYCEPSSTSWRAAQTHTLFLALVFLGMTGVIVTLGYIITSVKSNACGPFIDYEYTWETIVDKIFNLKKDNQFRKIITLFLKPGVGAAVLIAMSMMVYCLRAKAQSNKKMVKILRHMLVLQSKDKDFLITEFSAVADEDWLKRRTKFNENRSSAMNSPVKKDSSPNGKKNNTFIDTSSPSCSKNYVTFDISED</sequence>
<keyword evidence="5 7" id="KW-0472">Membrane</keyword>
<comment type="caution">
    <text evidence="9">The sequence shown here is derived from an EMBL/GenBank/DDBJ whole genome shotgun (WGS) entry which is preliminary data.</text>
</comment>
<dbReference type="PANTHER" id="PTHR23302:SF43">
    <property type="entry name" value="TMC DOMAIN-CONTAINING PROTEIN"/>
    <property type="match status" value="1"/>
</dbReference>
<evidence type="ECO:0000313" key="10">
    <source>
        <dbReference type="Proteomes" id="UP000639338"/>
    </source>
</evidence>
<evidence type="ECO:0000256" key="7">
    <source>
        <dbReference type="SAM" id="Phobius"/>
    </source>
</evidence>
<reference evidence="9 10" key="1">
    <citation type="submission" date="2020-08" db="EMBL/GenBank/DDBJ databases">
        <title>Aphidius gifuensis genome sequencing and assembly.</title>
        <authorList>
            <person name="Du Z."/>
        </authorList>
    </citation>
    <scope>NUCLEOTIDE SEQUENCE [LARGE SCALE GENOMIC DNA]</scope>
    <source>
        <strain evidence="9">YNYX2018</strain>
        <tissue evidence="9">Adults</tissue>
    </source>
</reference>
<feature type="transmembrane region" description="Helical" evidence="7">
    <location>
        <begin position="352"/>
        <end position="374"/>
    </location>
</feature>
<dbReference type="PANTHER" id="PTHR23302">
    <property type="entry name" value="TRANSMEMBRANE CHANNEL-RELATED"/>
    <property type="match status" value="1"/>
</dbReference>
<evidence type="ECO:0000256" key="5">
    <source>
        <dbReference type="ARBA" id="ARBA00023136"/>
    </source>
</evidence>
<evidence type="ECO:0000259" key="8">
    <source>
        <dbReference type="Pfam" id="PF07810"/>
    </source>
</evidence>
<dbReference type="AlphaFoldDB" id="A0A835CRY4"/>
<evidence type="ECO:0000256" key="6">
    <source>
        <dbReference type="SAM" id="MobiDB-lite"/>
    </source>
</evidence>
<feature type="domain" description="TMC" evidence="8">
    <location>
        <begin position="377"/>
        <end position="482"/>
    </location>
</feature>
<evidence type="ECO:0000256" key="1">
    <source>
        <dbReference type="ARBA" id="ARBA00004141"/>
    </source>
</evidence>
<feature type="region of interest" description="Disordered" evidence="6">
    <location>
        <begin position="619"/>
        <end position="650"/>
    </location>
</feature>
<gene>
    <name evidence="9" type="ORF">HCN44_006409</name>
</gene>
<evidence type="ECO:0000256" key="4">
    <source>
        <dbReference type="ARBA" id="ARBA00022989"/>
    </source>
</evidence>
<feature type="transmembrane region" description="Helical" evidence="7">
    <location>
        <begin position="487"/>
        <end position="507"/>
    </location>
</feature>
<dbReference type="Proteomes" id="UP000639338">
    <property type="component" value="Unassembled WGS sequence"/>
</dbReference>
<keyword evidence="3 7" id="KW-0812">Transmembrane</keyword>
<evidence type="ECO:0000256" key="3">
    <source>
        <dbReference type="ARBA" id="ARBA00022692"/>
    </source>
</evidence>
<proteinExistence type="inferred from homology"/>
<evidence type="ECO:0000313" key="9">
    <source>
        <dbReference type="EMBL" id="KAF7993349.1"/>
    </source>
</evidence>
<feature type="transmembrane region" description="Helical" evidence="7">
    <location>
        <begin position="386"/>
        <end position="404"/>
    </location>
</feature>